<reference evidence="2 3" key="1">
    <citation type="submission" date="2024-08" db="EMBL/GenBank/DDBJ databases">
        <authorList>
            <person name="Cucini C."/>
            <person name="Frati F."/>
        </authorList>
    </citation>
    <scope>NUCLEOTIDE SEQUENCE [LARGE SCALE GENOMIC DNA]</scope>
</reference>
<organism evidence="2 3">
    <name type="scientific">Orchesella dallaii</name>
    <dbReference type="NCBI Taxonomy" id="48710"/>
    <lineage>
        <taxon>Eukaryota</taxon>
        <taxon>Metazoa</taxon>
        <taxon>Ecdysozoa</taxon>
        <taxon>Arthropoda</taxon>
        <taxon>Hexapoda</taxon>
        <taxon>Collembola</taxon>
        <taxon>Entomobryomorpha</taxon>
        <taxon>Entomobryoidea</taxon>
        <taxon>Orchesellidae</taxon>
        <taxon>Orchesellinae</taxon>
        <taxon>Orchesella</taxon>
    </lineage>
</organism>
<proteinExistence type="predicted"/>
<keyword evidence="3" id="KW-1185">Reference proteome</keyword>
<evidence type="ECO:0000256" key="1">
    <source>
        <dbReference type="SAM" id="Phobius"/>
    </source>
</evidence>
<accession>A0ABP1QFC4</accession>
<evidence type="ECO:0000313" key="2">
    <source>
        <dbReference type="EMBL" id="CAL8093913.1"/>
    </source>
</evidence>
<feature type="transmembrane region" description="Helical" evidence="1">
    <location>
        <begin position="73"/>
        <end position="95"/>
    </location>
</feature>
<keyword evidence="1" id="KW-0472">Membrane</keyword>
<dbReference type="Proteomes" id="UP001642540">
    <property type="component" value="Unassembled WGS sequence"/>
</dbReference>
<comment type="caution">
    <text evidence="2">The sequence shown here is derived from an EMBL/GenBank/DDBJ whole genome shotgun (WGS) entry which is preliminary data.</text>
</comment>
<dbReference type="EMBL" id="CAXLJM020000026">
    <property type="protein sequence ID" value="CAL8093913.1"/>
    <property type="molecule type" value="Genomic_DNA"/>
</dbReference>
<gene>
    <name evidence="2" type="ORF">ODALV1_LOCUS8638</name>
</gene>
<name>A0ABP1QFC4_9HEXA</name>
<evidence type="ECO:0000313" key="3">
    <source>
        <dbReference type="Proteomes" id="UP001642540"/>
    </source>
</evidence>
<keyword evidence="1" id="KW-0812">Transmembrane</keyword>
<protein>
    <submittedName>
        <fullName evidence="2">Uncharacterized protein</fullName>
    </submittedName>
</protein>
<sequence length="104" mass="12556">MYMYCMTSVHNSTNQVVFDSVWQRALSLVTFKLNSFLVNRNLTPHHLEVQADWVNNGEGETFWLLQIHKKTDWFYGFGLWRWLLVFRGFYLLIILKQDSRPRLK</sequence>
<keyword evidence="1" id="KW-1133">Transmembrane helix</keyword>